<sequence length="405" mass="43381">MDTEFDAYTTFTIGVLFLLVGKMLNKRVRLLREFNIPEPVTGGLLAALIGLAAYLTAGIEFTFDLDARDGLILYFFTGIGLNASLSKLRAGGVRLIILTVICVGYIFVQNYLSVSLADATGLKPVSGLLCGSVSLVGGHGTTIAWAPTFINQYGIANAMEMGIACATAGLVLSSIMGGPIARGLIRVFRLTPNTDRHIDFGVMYGDKQEKKIDYFDVLGCWFIMNLCIALGSGLDEILESFGIMLPTFVSCLALAIVATNTVPPLLRRWNMNVRWPNDSDSLGLISDISLGSFLVMSLMSLHLWALVDLAGPILIILAAQFVLAVIITTVVVFPLMGRDYEAAVVAAGFGGISLGATPIAIANMQAVTERYGAAHKAFIIVPLVSAFIIDIANAGTIKLFLHWFG</sequence>
<keyword evidence="1" id="KW-0915">Sodium</keyword>
<comment type="function">
    <text evidence="1">Catalyzes the sodium-dependent transport of glutamate.</text>
</comment>
<feature type="transmembrane region" description="Helical" evidence="1">
    <location>
        <begin position="313"/>
        <end position="335"/>
    </location>
</feature>
<dbReference type="GO" id="GO:0015813">
    <property type="term" value="P:L-glutamate transmembrane transport"/>
    <property type="evidence" value="ECO:0007669"/>
    <property type="project" value="UniProtKB-UniRule"/>
</dbReference>
<keyword evidence="1" id="KW-0769">Symport</keyword>
<feature type="transmembrane region" description="Helical" evidence="1">
    <location>
        <begin position="95"/>
        <end position="112"/>
    </location>
</feature>
<feature type="transmembrane region" description="Helical" evidence="1">
    <location>
        <begin position="377"/>
        <end position="401"/>
    </location>
</feature>
<evidence type="ECO:0000313" key="3">
    <source>
        <dbReference type="EMBL" id="MBC2594302.1"/>
    </source>
</evidence>
<dbReference type="PANTHER" id="PTHR36178:SF1">
    <property type="entry name" value="SODIUM_GLUTAMATE SYMPORTER"/>
    <property type="match status" value="1"/>
</dbReference>
<comment type="similarity">
    <text evidence="1">Belongs to the glutamate:Na(+) symporter (ESS) (TC 2.A.27) family.</text>
</comment>
<name>A0A842HD05_9BACT</name>
<dbReference type="GO" id="GO:0005886">
    <property type="term" value="C:plasma membrane"/>
    <property type="evidence" value="ECO:0007669"/>
    <property type="project" value="UniProtKB-SubCell"/>
</dbReference>
<accession>A0A842HD05</accession>
<evidence type="ECO:0000256" key="1">
    <source>
        <dbReference type="HAMAP-Rule" id="MF_02062"/>
    </source>
</evidence>
<dbReference type="Proteomes" id="UP000546464">
    <property type="component" value="Unassembled WGS sequence"/>
</dbReference>
<keyword evidence="1" id="KW-0029">Amino-acid transport</keyword>
<protein>
    <recommendedName>
        <fullName evidence="1 2">Sodium/glutamate symporter</fullName>
    </recommendedName>
</protein>
<feature type="transmembrane region" description="Helical" evidence="1">
    <location>
        <begin position="6"/>
        <end position="24"/>
    </location>
</feature>
<proteinExistence type="inferred from homology"/>
<feature type="transmembrane region" description="Helical" evidence="1">
    <location>
        <begin position="282"/>
        <end position="307"/>
    </location>
</feature>
<keyword evidence="1" id="KW-0472">Membrane</keyword>
<dbReference type="HAMAP" id="MF_02062">
    <property type="entry name" value="GltS"/>
    <property type="match status" value="1"/>
</dbReference>
<dbReference type="AlphaFoldDB" id="A0A842HD05"/>
<keyword evidence="1" id="KW-0739">Sodium transport</keyword>
<feature type="transmembrane region" description="Helical" evidence="1">
    <location>
        <begin position="214"/>
        <end position="234"/>
    </location>
</feature>
<dbReference type="InterPro" id="IPR004445">
    <property type="entry name" value="GltS"/>
</dbReference>
<feature type="transmembrane region" description="Helical" evidence="1">
    <location>
        <begin position="342"/>
        <end position="365"/>
    </location>
</feature>
<comment type="caution">
    <text evidence="3">The sequence shown here is derived from an EMBL/GenBank/DDBJ whole genome shotgun (WGS) entry which is preliminary data.</text>
</comment>
<evidence type="ECO:0000256" key="2">
    <source>
        <dbReference type="NCBIfam" id="TIGR00210"/>
    </source>
</evidence>
<comment type="subcellular location">
    <subcellularLocation>
        <location evidence="1">Cell membrane</location>
        <topology evidence="1">Multi-pass membrane protein</topology>
    </subcellularLocation>
</comment>
<keyword evidence="1" id="KW-1133">Transmembrane helix</keyword>
<dbReference type="RefSeq" id="WP_185675289.1">
    <property type="nucleotide sequence ID" value="NZ_JACHVB010000021.1"/>
</dbReference>
<dbReference type="PANTHER" id="PTHR36178">
    <property type="entry name" value="SLR0625 PROTEIN"/>
    <property type="match status" value="1"/>
</dbReference>
<dbReference type="EMBL" id="JACHVB010000021">
    <property type="protein sequence ID" value="MBC2594302.1"/>
    <property type="molecule type" value="Genomic_DNA"/>
</dbReference>
<keyword evidence="1" id="KW-0406">Ion transport</keyword>
<keyword evidence="1" id="KW-0812">Transmembrane</keyword>
<dbReference type="NCBIfam" id="TIGR00210">
    <property type="entry name" value="gltS"/>
    <property type="match status" value="1"/>
</dbReference>
<keyword evidence="1" id="KW-1003">Cell membrane</keyword>
<keyword evidence="4" id="KW-1185">Reference proteome</keyword>
<organism evidence="3 4">
    <name type="scientific">Ruficoccus amylovorans</name>
    <dbReference type="NCBI Taxonomy" id="1804625"/>
    <lineage>
        <taxon>Bacteria</taxon>
        <taxon>Pseudomonadati</taxon>
        <taxon>Verrucomicrobiota</taxon>
        <taxon>Opitutia</taxon>
        <taxon>Puniceicoccales</taxon>
        <taxon>Cerasicoccaceae</taxon>
        <taxon>Ruficoccus</taxon>
    </lineage>
</organism>
<feature type="transmembrane region" description="Helical" evidence="1">
    <location>
        <begin position="161"/>
        <end position="181"/>
    </location>
</feature>
<feature type="transmembrane region" description="Helical" evidence="1">
    <location>
        <begin position="36"/>
        <end position="59"/>
    </location>
</feature>
<feature type="transmembrane region" description="Helical" evidence="1">
    <location>
        <begin position="71"/>
        <end position="88"/>
    </location>
</feature>
<feature type="transmembrane region" description="Helical" evidence="1">
    <location>
        <begin position="240"/>
        <end position="262"/>
    </location>
</feature>
<dbReference type="Pfam" id="PF03616">
    <property type="entry name" value="Glt_symporter"/>
    <property type="match status" value="1"/>
</dbReference>
<dbReference type="GO" id="GO:0015501">
    <property type="term" value="F:glutamate:sodium symporter activity"/>
    <property type="evidence" value="ECO:0007669"/>
    <property type="project" value="UniProtKB-UniRule"/>
</dbReference>
<keyword evidence="1" id="KW-0813">Transport</keyword>
<reference evidence="3 4" key="1">
    <citation type="submission" date="2020-07" db="EMBL/GenBank/DDBJ databases">
        <authorList>
            <person name="Feng X."/>
        </authorList>
    </citation>
    <scope>NUCLEOTIDE SEQUENCE [LARGE SCALE GENOMIC DNA]</scope>
    <source>
        <strain evidence="3 4">JCM31066</strain>
    </source>
</reference>
<evidence type="ECO:0000313" key="4">
    <source>
        <dbReference type="Proteomes" id="UP000546464"/>
    </source>
</evidence>
<gene>
    <name evidence="3" type="primary">gltS</name>
    <name evidence="3" type="ORF">H5P28_08510</name>
</gene>